<dbReference type="PROSITE" id="PS50801">
    <property type="entry name" value="STAS"/>
    <property type="match status" value="1"/>
</dbReference>
<feature type="non-terminal residue" evidence="8">
    <location>
        <position position="825"/>
    </location>
</feature>
<feature type="transmembrane region" description="Helical" evidence="6">
    <location>
        <begin position="527"/>
        <end position="559"/>
    </location>
</feature>
<accession>A0A8S4BXA5</accession>
<dbReference type="CDD" id="cd07042">
    <property type="entry name" value="STAS_SulP_like_sulfate_transporter"/>
    <property type="match status" value="1"/>
</dbReference>
<feature type="transmembrane region" description="Helical" evidence="6">
    <location>
        <begin position="159"/>
        <end position="184"/>
    </location>
</feature>
<comment type="subcellular location">
    <subcellularLocation>
        <location evidence="1">Membrane</location>
        <topology evidence="1">Multi-pass membrane protein</topology>
    </subcellularLocation>
</comment>
<feature type="transmembrane region" description="Helical" evidence="6">
    <location>
        <begin position="391"/>
        <end position="412"/>
    </location>
</feature>
<evidence type="ECO:0000256" key="1">
    <source>
        <dbReference type="ARBA" id="ARBA00004141"/>
    </source>
</evidence>
<dbReference type="Proteomes" id="UP000677803">
    <property type="component" value="Unassembled WGS sequence"/>
</dbReference>
<dbReference type="EMBL" id="CAJRST010041110">
    <property type="protein sequence ID" value="CAG6021532.1"/>
    <property type="molecule type" value="Genomic_DNA"/>
</dbReference>
<dbReference type="InterPro" id="IPR002645">
    <property type="entry name" value="STAS_dom"/>
</dbReference>
<evidence type="ECO:0000256" key="6">
    <source>
        <dbReference type="SAM" id="Phobius"/>
    </source>
</evidence>
<feature type="transmembrane region" description="Helical" evidence="6">
    <location>
        <begin position="348"/>
        <end position="367"/>
    </location>
</feature>
<dbReference type="SUPFAM" id="SSF52091">
    <property type="entry name" value="SpoIIaa-like"/>
    <property type="match status" value="1"/>
</dbReference>
<evidence type="ECO:0000259" key="7">
    <source>
        <dbReference type="PROSITE" id="PS50801"/>
    </source>
</evidence>
<evidence type="ECO:0000256" key="2">
    <source>
        <dbReference type="ARBA" id="ARBA00022692"/>
    </source>
</evidence>
<dbReference type="PROSITE" id="PS01130">
    <property type="entry name" value="SLC26A"/>
    <property type="match status" value="1"/>
</dbReference>
<feature type="region of interest" description="Disordered" evidence="5">
    <location>
        <begin position="1"/>
        <end position="25"/>
    </location>
</feature>
<feature type="region of interest" description="Disordered" evidence="5">
    <location>
        <begin position="630"/>
        <end position="669"/>
    </location>
</feature>
<evidence type="ECO:0000256" key="5">
    <source>
        <dbReference type="SAM" id="MobiDB-lite"/>
    </source>
</evidence>
<dbReference type="NCBIfam" id="TIGR00815">
    <property type="entry name" value="sulP"/>
    <property type="match status" value="1"/>
</dbReference>
<evidence type="ECO:0000256" key="3">
    <source>
        <dbReference type="ARBA" id="ARBA00022989"/>
    </source>
</evidence>
<dbReference type="Gene3D" id="3.30.750.24">
    <property type="entry name" value="STAS domain"/>
    <property type="match status" value="1"/>
</dbReference>
<feature type="transmembrane region" description="Helical" evidence="6">
    <location>
        <begin position="236"/>
        <end position="263"/>
    </location>
</feature>
<evidence type="ECO:0000313" key="9">
    <source>
        <dbReference type="Proteomes" id="UP000677803"/>
    </source>
</evidence>
<feature type="transmembrane region" description="Helical" evidence="6">
    <location>
        <begin position="190"/>
        <end position="206"/>
    </location>
</feature>
<protein>
    <submittedName>
        <fullName evidence="8">(Atlantic silverside) hypothetical protein</fullName>
    </submittedName>
</protein>
<name>A0A8S4BXA5_9TELE</name>
<feature type="domain" description="STAS" evidence="7">
    <location>
        <begin position="583"/>
        <end position="806"/>
    </location>
</feature>
<dbReference type="InterPro" id="IPR036513">
    <property type="entry name" value="STAS_dom_sf"/>
</dbReference>
<evidence type="ECO:0000256" key="4">
    <source>
        <dbReference type="ARBA" id="ARBA00023136"/>
    </source>
</evidence>
<keyword evidence="4 6" id="KW-0472">Membrane</keyword>
<dbReference type="GO" id="GO:0008271">
    <property type="term" value="F:secondary active sulfate transmembrane transporter activity"/>
    <property type="evidence" value="ECO:0007669"/>
    <property type="project" value="InterPro"/>
</dbReference>
<dbReference type="OrthoDB" id="288203at2759"/>
<keyword evidence="9" id="KW-1185">Reference proteome</keyword>
<keyword evidence="3 6" id="KW-1133">Transmembrane helix</keyword>
<dbReference type="AlphaFoldDB" id="A0A8S4BXA5"/>
<gene>
    <name evidence="8" type="ORF">MMEN_LOCUS21746</name>
</gene>
<reference evidence="8" key="1">
    <citation type="submission" date="2021-05" db="EMBL/GenBank/DDBJ databases">
        <authorList>
            <person name="Tigano A."/>
        </authorList>
    </citation>
    <scope>NUCLEOTIDE SEQUENCE</scope>
</reference>
<comment type="caution">
    <text evidence="8">The sequence shown here is derived from an EMBL/GenBank/DDBJ whole genome shotgun (WGS) entry which is preliminary data.</text>
</comment>
<dbReference type="InterPro" id="IPR001902">
    <property type="entry name" value="SLC26A/SulP_fam"/>
</dbReference>
<dbReference type="InterPro" id="IPR011547">
    <property type="entry name" value="SLC26A/SulP_dom"/>
</dbReference>
<dbReference type="PANTHER" id="PTHR11814">
    <property type="entry name" value="SULFATE TRANSPORTER"/>
    <property type="match status" value="1"/>
</dbReference>
<organism evidence="8 9">
    <name type="scientific">Menidia menidia</name>
    <name type="common">Atlantic silverside</name>
    <dbReference type="NCBI Taxonomy" id="238744"/>
    <lineage>
        <taxon>Eukaryota</taxon>
        <taxon>Metazoa</taxon>
        <taxon>Chordata</taxon>
        <taxon>Craniata</taxon>
        <taxon>Vertebrata</taxon>
        <taxon>Euteleostomi</taxon>
        <taxon>Actinopterygii</taxon>
        <taxon>Neopterygii</taxon>
        <taxon>Teleostei</taxon>
        <taxon>Neoteleostei</taxon>
        <taxon>Acanthomorphata</taxon>
        <taxon>Ovalentaria</taxon>
        <taxon>Atherinomorphae</taxon>
        <taxon>Atheriniformes</taxon>
        <taxon>Atherinopsidae</taxon>
        <taxon>Menidiinae</taxon>
        <taxon>Menidia</taxon>
    </lineage>
</organism>
<proteinExistence type="predicted"/>
<dbReference type="Pfam" id="PF01740">
    <property type="entry name" value="STAS"/>
    <property type="match status" value="1"/>
</dbReference>
<evidence type="ECO:0000313" key="8">
    <source>
        <dbReference type="EMBL" id="CAG6021532.1"/>
    </source>
</evidence>
<dbReference type="GO" id="GO:0016020">
    <property type="term" value="C:membrane"/>
    <property type="evidence" value="ECO:0007669"/>
    <property type="project" value="UniProtKB-SubCell"/>
</dbReference>
<feature type="compositionally biased region" description="Basic and acidic residues" evidence="5">
    <location>
        <begin position="633"/>
        <end position="653"/>
    </location>
</feature>
<keyword evidence="2 6" id="KW-0812">Transmembrane</keyword>
<sequence>SYKDRKGNVTPTAQNKTSPPGRAELHCRSPAIYSATHKDLRVDSPNSNNQQLFGDQLKTAVDMGETDSPSRVLAVRREVLDELRLDEVAQKGTWSTKPTLNERMKESLRCSGPRLKQSLLSWIPVLSWLPKYSFRDYALGDLASGCSVGIMHLPQGMAYALLASLRPVFGLYTSFYPVLVYFIFGTSRHISVGTFAVVSIMVGSVTEKLAPDSNYMVNGTNGTVDFDERDADRVKIACSLTLLSGIFQILLGVVKFGFVVTYLSEPLVRGYTTASACHVCVSQLKYLFGVTPDRFTGPLSLIYTLVDLCGLLPKTKVPELVVSLVALAVLITVKELNACYAKKLPLPIPIELIVIIIATITTHFGGLREEYQIDVVGEIPSGLQPPRVPDATLFLSVIGDAFAVAIVGYAINISLGKTFALKHGYKVDSNQELVALGLSNTVGSFFQCYSVTSSLSRSLVQESTGSKTQVSSVVSSVIVLITLLKIGALFEALPKAVLSTIVFVNLKGMFKQFTDIGMLWKTNKVDLLVWLVTFVSTILLNLDLGLAVSIGFSILTVIFRTQLPRYSILGNVAGTELYLDTDTYKEAKEIPGIKIFRSSATICYTNAEMYLEVLQEKSGVDIGKLLTQKKKREAKEKRKEQKEKKKAKNEAQKQKKSHNHHSNTNNSLKEAELNEDYAEIKETSNQNGKPLSLTSSANNSLSRGQVNWAYEYDTPKTDSNKSCHVQAARSGTHSIVLDMCTTSFVDTVTVKMLKNIFRDFGAVELDVYLAGCQACVVDQLERANFFSESIPKSRLFVSVHDAVIHAQRKHNQTDFMLDLFCETQM</sequence>
<feature type="transmembrane region" description="Helical" evidence="6">
    <location>
        <begin position="320"/>
        <end position="336"/>
    </location>
</feature>
<dbReference type="Pfam" id="PF00916">
    <property type="entry name" value="Sulfate_transp"/>
    <property type="match status" value="1"/>
</dbReference>
<feature type="compositionally biased region" description="Polar residues" evidence="5">
    <location>
        <begin position="9"/>
        <end position="18"/>
    </location>
</feature>
<dbReference type="InterPro" id="IPR018045">
    <property type="entry name" value="S04_transporter_CS"/>
</dbReference>